<feature type="binding site" evidence="13">
    <location>
        <position position="111"/>
    </location>
    <ligand>
        <name>K(+)</name>
        <dbReference type="ChEBI" id="CHEBI:29103"/>
    </ligand>
</feature>
<feature type="binding site" evidence="13">
    <location>
        <position position="436"/>
    </location>
    <ligand>
        <name>K(+)</name>
        <dbReference type="ChEBI" id="CHEBI:29103"/>
    </ligand>
</feature>
<evidence type="ECO:0000256" key="13">
    <source>
        <dbReference type="PIRSR" id="PIRSR006247-1"/>
    </source>
</evidence>
<gene>
    <name evidence="15" type="ORF">D4A39_07885</name>
</gene>
<evidence type="ECO:0000256" key="3">
    <source>
        <dbReference type="ARBA" id="ARBA00022448"/>
    </source>
</evidence>
<comment type="subcellular location">
    <subcellularLocation>
        <location evidence="1 12">Cell inner membrane</location>
        <topology evidence="1 12">Multi-pass membrane protein</topology>
    </subcellularLocation>
</comment>
<feature type="transmembrane region" description="Helical" evidence="14">
    <location>
        <begin position="460"/>
        <end position="481"/>
    </location>
</feature>
<feature type="transmembrane region" description="Helical" evidence="14">
    <location>
        <begin position="182"/>
        <end position="203"/>
    </location>
</feature>
<organism evidence="15 16">
    <name type="scientific">Alcanivorax profundi</name>
    <dbReference type="NCBI Taxonomy" id="2338368"/>
    <lineage>
        <taxon>Bacteria</taxon>
        <taxon>Pseudomonadati</taxon>
        <taxon>Pseudomonadota</taxon>
        <taxon>Gammaproteobacteria</taxon>
        <taxon>Oceanospirillales</taxon>
        <taxon>Alcanivoracaceae</taxon>
        <taxon>Alcanivorax</taxon>
    </lineage>
</organism>
<keyword evidence="5 12" id="KW-0997">Cell inner membrane</keyword>
<feature type="transmembrane region" description="Helical" evidence="14">
    <location>
        <begin position="70"/>
        <end position="90"/>
    </location>
</feature>
<keyword evidence="4 12" id="KW-1003">Cell membrane</keyword>
<dbReference type="AlphaFoldDB" id="A0A418XZD0"/>
<keyword evidence="9 14" id="KW-1133">Transmembrane helix</keyword>
<keyword evidence="6 12" id="KW-0633">Potassium transport</keyword>
<dbReference type="InterPro" id="IPR003445">
    <property type="entry name" value="Cat_transpt"/>
</dbReference>
<evidence type="ECO:0000256" key="4">
    <source>
        <dbReference type="ARBA" id="ARBA00022475"/>
    </source>
</evidence>
<evidence type="ECO:0000256" key="9">
    <source>
        <dbReference type="ARBA" id="ARBA00022989"/>
    </source>
</evidence>
<evidence type="ECO:0000256" key="7">
    <source>
        <dbReference type="ARBA" id="ARBA00022692"/>
    </source>
</evidence>
<name>A0A418XZD0_9GAMM</name>
<feature type="transmembrane region" description="Helical" evidence="14">
    <location>
        <begin position="240"/>
        <end position="262"/>
    </location>
</feature>
<feature type="binding site" evidence="13">
    <location>
        <position position="319"/>
    </location>
    <ligand>
        <name>K(+)</name>
        <dbReference type="ChEBI" id="CHEBI:29103"/>
    </ligand>
</feature>
<evidence type="ECO:0000313" key="16">
    <source>
        <dbReference type="Proteomes" id="UP000283734"/>
    </source>
</evidence>
<dbReference type="RefSeq" id="WP_119917824.1">
    <property type="nucleotide sequence ID" value="NZ_CAXGPP010000033.1"/>
</dbReference>
<dbReference type="PANTHER" id="PTHR32024">
    <property type="entry name" value="TRK SYSTEM POTASSIUM UPTAKE PROTEIN TRKG-RELATED"/>
    <property type="match status" value="1"/>
</dbReference>
<keyword evidence="10 12" id="KW-0406">Ion transport</keyword>
<accession>A0A418XZD0</accession>
<dbReference type="GO" id="GO:0015379">
    <property type="term" value="F:potassium:chloride symporter activity"/>
    <property type="evidence" value="ECO:0007669"/>
    <property type="project" value="InterPro"/>
</dbReference>
<dbReference type="PIRSF" id="PIRSF006247">
    <property type="entry name" value="TrkH"/>
    <property type="match status" value="1"/>
</dbReference>
<comment type="caution">
    <text evidence="15">The sequence shown here is derived from an EMBL/GenBank/DDBJ whole genome shotgun (WGS) entry which is preliminary data.</text>
</comment>
<evidence type="ECO:0000256" key="10">
    <source>
        <dbReference type="ARBA" id="ARBA00023065"/>
    </source>
</evidence>
<feature type="transmembrane region" description="Helical" evidence="14">
    <location>
        <begin position="327"/>
        <end position="348"/>
    </location>
</feature>
<protein>
    <recommendedName>
        <fullName evidence="12">Trk system potassium uptake protein</fullName>
    </recommendedName>
</protein>
<dbReference type="Proteomes" id="UP000283734">
    <property type="component" value="Unassembled WGS sequence"/>
</dbReference>
<feature type="binding site" evidence="13">
    <location>
        <position position="221"/>
    </location>
    <ligand>
        <name>K(+)</name>
        <dbReference type="ChEBI" id="CHEBI:29103"/>
    </ligand>
</feature>
<evidence type="ECO:0000313" key="15">
    <source>
        <dbReference type="EMBL" id="RJG18382.1"/>
    </source>
</evidence>
<comment type="similarity">
    <text evidence="2 12">Belongs to the TrkH potassium transport family.</text>
</comment>
<dbReference type="InterPro" id="IPR004772">
    <property type="entry name" value="TrkH"/>
</dbReference>
<keyword evidence="3 12" id="KW-0813">Transport</keyword>
<dbReference type="PANTHER" id="PTHR32024:SF2">
    <property type="entry name" value="TRK SYSTEM POTASSIUM UPTAKE PROTEIN TRKG-RELATED"/>
    <property type="match status" value="1"/>
</dbReference>
<feature type="binding site" evidence="13">
    <location>
        <position position="435"/>
    </location>
    <ligand>
        <name>K(+)</name>
        <dbReference type="ChEBI" id="CHEBI:29103"/>
    </ligand>
</feature>
<dbReference type="NCBIfam" id="TIGR00933">
    <property type="entry name" value="2a38"/>
    <property type="match status" value="1"/>
</dbReference>
<dbReference type="OrthoDB" id="9810952at2"/>
<evidence type="ECO:0000256" key="5">
    <source>
        <dbReference type="ARBA" id="ARBA00022519"/>
    </source>
</evidence>
<feature type="transmembrane region" description="Helical" evidence="14">
    <location>
        <begin position="393"/>
        <end position="415"/>
    </location>
</feature>
<evidence type="ECO:0000256" key="2">
    <source>
        <dbReference type="ARBA" id="ARBA00009137"/>
    </source>
</evidence>
<keyword evidence="11 12" id="KW-0472">Membrane</keyword>
<dbReference type="GO" id="GO:0005886">
    <property type="term" value="C:plasma membrane"/>
    <property type="evidence" value="ECO:0007669"/>
    <property type="project" value="UniProtKB-SubCell"/>
</dbReference>
<keyword evidence="8 12" id="KW-0630">Potassium</keyword>
<dbReference type="EMBL" id="QYYA01000002">
    <property type="protein sequence ID" value="RJG18382.1"/>
    <property type="molecule type" value="Genomic_DNA"/>
</dbReference>
<dbReference type="GO" id="GO:0046872">
    <property type="term" value="F:metal ion binding"/>
    <property type="evidence" value="ECO:0007669"/>
    <property type="project" value="UniProtKB-KW"/>
</dbReference>
<feature type="transmembrane region" description="Helical" evidence="14">
    <location>
        <begin position="427"/>
        <end position="448"/>
    </location>
</feature>
<sequence length="483" mass="52910">MHFALISKILGLLLVVFSFTMMPPVAVSYWYQEGSEGPFLISFVITLLLGLGLWLPFFRNKAELQTRDGFLVVTLFWSVLGVIGALPLIISDDVPVGFTDAVFESVSGLTTTGATILSGIDFLPKSILFYRQQLQWLGGMGVVVLAVAILPMLGIGGMQLYKAEIPGPMKDAKLTPRIAETAKALWFLYLFITVACAALYWAFGMSVFDAICHSFSTVATGGFSTHDASMAYWDNPLIDWTATIFILIGGLNFALHFAVWRGRSLFAYLRDPEFRFFIGLFLMYTAIITAGLLFFHYDFNFADALRHSAFQVASFSTGTGLTSTNAAAFPGFIPYLLVFTSFIGGCAGSTGGGMKAVRAALVFHHSIRELRRLIYPNGIFALRFGRQSVPDRVLQAVWGFVGVYITISVIFTLLFTMTGMDLTTAVSAVAASLNNLGVGIGQVGGGFINITDSAKWMMTVLMIAGRLEIFTLLVLFTPMFWRQ</sequence>
<evidence type="ECO:0000256" key="1">
    <source>
        <dbReference type="ARBA" id="ARBA00004429"/>
    </source>
</evidence>
<keyword evidence="16" id="KW-1185">Reference proteome</keyword>
<evidence type="ECO:0000256" key="6">
    <source>
        <dbReference type="ARBA" id="ARBA00022538"/>
    </source>
</evidence>
<dbReference type="Pfam" id="PF02386">
    <property type="entry name" value="TrkH"/>
    <property type="match status" value="1"/>
</dbReference>
<feature type="transmembrane region" description="Helical" evidence="14">
    <location>
        <begin position="38"/>
        <end position="58"/>
    </location>
</feature>
<reference evidence="15 16" key="1">
    <citation type="submission" date="2018-09" db="EMBL/GenBank/DDBJ databases">
        <title>Alcanivorax profundi sp. nov., isolated from 1000 m-depth seawater of the Mariana Trench.</title>
        <authorList>
            <person name="Liu J."/>
        </authorList>
    </citation>
    <scope>NUCLEOTIDE SEQUENCE [LARGE SCALE GENOMIC DNA]</scope>
    <source>
        <strain evidence="15 16">MTEO17</strain>
    </source>
</reference>
<evidence type="ECO:0000256" key="12">
    <source>
        <dbReference type="PIRNR" id="PIRNR006247"/>
    </source>
</evidence>
<keyword evidence="13" id="KW-0479">Metal-binding</keyword>
<proteinExistence type="inferred from homology"/>
<evidence type="ECO:0000256" key="11">
    <source>
        <dbReference type="ARBA" id="ARBA00023136"/>
    </source>
</evidence>
<feature type="transmembrane region" description="Helical" evidence="14">
    <location>
        <begin position="274"/>
        <end position="297"/>
    </location>
</feature>
<keyword evidence="7 14" id="KW-0812">Transmembrane</keyword>
<feature type="transmembrane region" description="Helical" evidence="14">
    <location>
        <begin position="136"/>
        <end position="161"/>
    </location>
</feature>
<evidence type="ECO:0000256" key="14">
    <source>
        <dbReference type="SAM" id="Phobius"/>
    </source>
</evidence>
<feature type="binding site" evidence="13">
    <location>
        <position position="112"/>
    </location>
    <ligand>
        <name>K(+)</name>
        <dbReference type="ChEBI" id="CHEBI:29103"/>
    </ligand>
</feature>
<evidence type="ECO:0000256" key="8">
    <source>
        <dbReference type="ARBA" id="ARBA00022958"/>
    </source>
</evidence>